<evidence type="ECO:0000259" key="2">
    <source>
        <dbReference type="PROSITE" id="PS50943"/>
    </source>
</evidence>
<dbReference type="PANTHER" id="PTHR46797:SF1">
    <property type="entry name" value="METHYLPHOSPHONATE SYNTHASE"/>
    <property type="match status" value="1"/>
</dbReference>
<dbReference type="GO" id="GO:0003700">
    <property type="term" value="F:DNA-binding transcription factor activity"/>
    <property type="evidence" value="ECO:0007669"/>
    <property type="project" value="TreeGrafter"/>
</dbReference>
<keyword evidence="4" id="KW-1185">Reference proteome</keyword>
<gene>
    <name evidence="3" type="ORF">NEOCIP111885_01507</name>
</gene>
<dbReference type="SUPFAM" id="SSF47413">
    <property type="entry name" value="lambda repressor-like DNA-binding domains"/>
    <property type="match status" value="1"/>
</dbReference>
<dbReference type="PANTHER" id="PTHR46797">
    <property type="entry name" value="HTH-TYPE TRANSCRIPTIONAL REGULATOR"/>
    <property type="match status" value="1"/>
</dbReference>
<dbReference type="Proteomes" id="UP000789845">
    <property type="component" value="Unassembled WGS sequence"/>
</dbReference>
<sequence length="114" mass="13337">MTNFLGEELRKIRLERGMSLDDAANQIGITKQYLSMVEIGVRKSVSFDIMANLSKCYNIPLDYLSHFIESDSPKKHLTEKELELWNIINNQVKEEVYYRKGNTLKSLYNLFSKK</sequence>
<evidence type="ECO:0000313" key="3">
    <source>
        <dbReference type="EMBL" id="CAG9607815.1"/>
    </source>
</evidence>
<dbReference type="PROSITE" id="PS50943">
    <property type="entry name" value="HTH_CROC1"/>
    <property type="match status" value="1"/>
</dbReference>
<dbReference type="InterPro" id="IPR050807">
    <property type="entry name" value="TransReg_Diox_bact_type"/>
</dbReference>
<accession>A0A9C7LAT8</accession>
<dbReference type="Pfam" id="PF01381">
    <property type="entry name" value="HTH_3"/>
    <property type="match status" value="1"/>
</dbReference>
<dbReference type="GO" id="GO:0003677">
    <property type="term" value="F:DNA binding"/>
    <property type="evidence" value="ECO:0007669"/>
    <property type="project" value="UniProtKB-KW"/>
</dbReference>
<protein>
    <recommendedName>
        <fullName evidence="2">HTH cro/C1-type domain-containing protein</fullName>
    </recommendedName>
</protein>
<feature type="domain" description="HTH cro/C1-type" evidence="2">
    <location>
        <begin position="9"/>
        <end position="64"/>
    </location>
</feature>
<evidence type="ECO:0000256" key="1">
    <source>
        <dbReference type="ARBA" id="ARBA00023125"/>
    </source>
</evidence>
<dbReference type="SMART" id="SM00530">
    <property type="entry name" value="HTH_XRE"/>
    <property type="match status" value="1"/>
</dbReference>
<dbReference type="GO" id="GO:0005829">
    <property type="term" value="C:cytosol"/>
    <property type="evidence" value="ECO:0007669"/>
    <property type="project" value="TreeGrafter"/>
</dbReference>
<dbReference type="AlphaFoldDB" id="A0A9C7LAT8"/>
<dbReference type="Gene3D" id="1.10.260.40">
    <property type="entry name" value="lambda repressor-like DNA-binding domains"/>
    <property type="match status" value="1"/>
</dbReference>
<evidence type="ECO:0000313" key="4">
    <source>
        <dbReference type="Proteomes" id="UP000789845"/>
    </source>
</evidence>
<dbReference type="CDD" id="cd00093">
    <property type="entry name" value="HTH_XRE"/>
    <property type="match status" value="1"/>
</dbReference>
<proteinExistence type="predicted"/>
<dbReference type="InterPro" id="IPR010982">
    <property type="entry name" value="Lambda_DNA-bd_dom_sf"/>
</dbReference>
<dbReference type="RefSeq" id="WP_230496073.1">
    <property type="nucleotide sequence ID" value="NZ_CAKJTG010000007.1"/>
</dbReference>
<dbReference type="EMBL" id="CAKJTG010000007">
    <property type="protein sequence ID" value="CAG9607815.1"/>
    <property type="molecule type" value="Genomic_DNA"/>
</dbReference>
<keyword evidence="1" id="KW-0238">DNA-binding</keyword>
<reference evidence="3" key="1">
    <citation type="submission" date="2021-10" db="EMBL/GenBank/DDBJ databases">
        <authorList>
            <person name="Criscuolo A."/>
        </authorList>
    </citation>
    <scope>NUCLEOTIDE SEQUENCE</scope>
    <source>
        <strain evidence="3">CIP111885</strain>
    </source>
</reference>
<organism evidence="3 4">
    <name type="scientific">Pseudoneobacillus rhizosphaerae</name>
    <dbReference type="NCBI Taxonomy" id="2880968"/>
    <lineage>
        <taxon>Bacteria</taxon>
        <taxon>Bacillati</taxon>
        <taxon>Bacillota</taxon>
        <taxon>Bacilli</taxon>
        <taxon>Bacillales</taxon>
        <taxon>Bacillaceae</taxon>
        <taxon>Pseudoneobacillus</taxon>
    </lineage>
</organism>
<name>A0A9C7LAT8_9BACI</name>
<comment type="caution">
    <text evidence="3">The sequence shown here is derived from an EMBL/GenBank/DDBJ whole genome shotgun (WGS) entry which is preliminary data.</text>
</comment>
<dbReference type="InterPro" id="IPR001387">
    <property type="entry name" value="Cro/C1-type_HTH"/>
</dbReference>